<dbReference type="CDD" id="cd05907">
    <property type="entry name" value="VL_LC_FACS_like"/>
    <property type="match status" value="1"/>
</dbReference>
<organism evidence="4 5">
    <name type="scientific">Halorientalis pallida</name>
    <dbReference type="NCBI Taxonomy" id="2479928"/>
    <lineage>
        <taxon>Archaea</taxon>
        <taxon>Methanobacteriati</taxon>
        <taxon>Methanobacteriota</taxon>
        <taxon>Stenosarchaea group</taxon>
        <taxon>Halobacteria</taxon>
        <taxon>Halobacteriales</taxon>
        <taxon>Haloarculaceae</taxon>
        <taxon>Halorientalis</taxon>
    </lineage>
</organism>
<dbReference type="Pfam" id="PF00501">
    <property type="entry name" value="AMP-binding"/>
    <property type="match status" value="1"/>
</dbReference>
<evidence type="ECO:0000259" key="3">
    <source>
        <dbReference type="Pfam" id="PF00501"/>
    </source>
</evidence>
<dbReference type="InterPro" id="IPR000873">
    <property type="entry name" value="AMP-dep_synth/lig_dom"/>
</dbReference>
<dbReference type="Proteomes" id="UP000289691">
    <property type="component" value="Unassembled WGS sequence"/>
</dbReference>
<keyword evidence="2" id="KW-0067">ATP-binding</keyword>
<dbReference type="AlphaFoldDB" id="A0A498KYQ2"/>
<evidence type="ECO:0000256" key="2">
    <source>
        <dbReference type="ARBA" id="ARBA00022840"/>
    </source>
</evidence>
<comment type="caution">
    <text evidence="4">The sequence shown here is derived from an EMBL/GenBank/DDBJ whole genome shotgun (WGS) entry which is preliminary data.</text>
</comment>
<evidence type="ECO:0000313" key="5">
    <source>
        <dbReference type="Proteomes" id="UP000289691"/>
    </source>
</evidence>
<sequence length="664" mass="74471">MTTTEELLQLEREYTDEVTGSGTVPQLFEASAERHADLPAQQYKGGVYDRSLTEDVVPDPAEGEWGLLTYDRMADIVRNLAAGFRELGVDHGERVGLFSNTRMEWAQTDFALLAAGGVVTTIYTESSPRQVRYLLNDPEATGVVVENEELLARVLDVQADTDVEFIVIIDGVDIYDNNDDIYTLGEVHELGREAFDESAYQSWLDEQSPDDLASLIYTSGTTGKPKGVQLTHANFRANVTQIRKRFGPRPDKDEDTPVMDSDVKTLSFLPLAHVFERTAGHFSMFGAGATVAYAESPDTVQEDMSAVQPSTATSVPRVYERVFDAMREQAASSDLKEKIFQRALEIGKEYGRTENPGRRLKLEYYVANKLVFQQVKDQLGGNIDFFVSGGGSLNKDLAELFRGMGLEIFEGYGLTETSPVVSTNPAEDPRPGTLGPPMAGMETYLDDSVIGPDRKEKADGEIGELLLRGPNVTQGYWNKPEETEDAFTTLPDDDEDDDEWFRTGDIIEQTEDGYLVYHDRLKQLLVLSTGKNVAPGPIEDAFATSERVDQVMVMGDEQKFISALIVPNFETIRRWADEEGIDLPEDPDDVCDDERVHEWVQEAVDEVNEQFEKHETIKQFELVHVEWTPENDMLTSSMKLKRRNIRDHFFHKVEAIYGEEASAD</sequence>
<dbReference type="PANTHER" id="PTHR43272:SF33">
    <property type="entry name" value="AMP-BINDING DOMAIN-CONTAINING PROTEIN-RELATED"/>
    <property type="match status" value="1"/>
</dbReference>
<dbReference type="OrthoDB" id="70225at2157"/>
<dbReference type="PANTHER" id="PTHR43272">
    <property type="entry name" value="LONG-CHAIN-FATTY-ACID--COA LIGASE"/>
    <property type="match status" value="1"/>
</dbReference>
<dbReference type="GO" id="GO:0016020">
    <property type="term" value="C:membrane"/>
    <property type="evidence" value="ECO:0007669"/>
    <property type="project" value="TreeGrafter"/>
</dbReference>
<dbReference type="PROSITE" id="PS00455">
    <property type="entry name" value="AMP_BINDING"/>
    <property type="match status" value="1"/>
</dbReference>
<dbReference type="Gene3D" id="3.40.50.12780">
    <property type="entry name" value="N-terminal domain of ligase-like"/>
    <property type="match status" value="1"/>
</dbReference>
<protein>
    <submittedName>
        <fullName evidence="4">Long-chain fatty acid--CoA ligase</fullName>
    </submittedName>
</protein>
<reference evidence="4 5" key="1">
    <citation type="submission" date="2019-01" db="EMBL/GenBank/DDBJ databases">
        <title>Halorientalis sp. F13-25 a new haloarchaeum isolated from hypersaline water.</title>
        <authorList>
            <person name="Ana D.-V."/>
            <person name="Cristina S.-P."/>
            <person name="Antonio V."/>
        </authorList>
    </citation>
    <scope>NUCLEOTIDE SEQUENCE [LARGE SCALE GENOMIC DNA]</scope>
    <source>
        <strain evidence="4 5">F13-25</strain>
    </source>
</reference>
<gene>
    <name evidence="4" type="ORF">EAF64_10400</name>
</gene>
<proteinExistence type="predicted"/>
<dbReference type="RefSeq" id="WP_129068916.1">
    <property type="nucleotide sequence ID" value="NZ_RDFA01000003.1"/>
</dbReference>
<keyword evidence="5" id="KW-1185">Reference proteome</keyword>
<evidence type="ECO:0000313" key="4">
    <source>
        <dbReference type="EMBL" id="RXK49320.1"/>
    </source>
</evidence>
<dbReference type="Pfam" id="PF23562">
    <property type="entry name" value="AMP-binding_C_3"/>
    <property type="match status" value="1"/>
</dbReference>
<dbReference type="EMBL" id="RDFA01000003">
    <property type="protein sequence ID" value="RXK49320.1"/>
    <property type="molecule type" value="Genomic_DNA"/>
</dbReference>
<name>A0A498KYQ2_9EURY</name>
<dbReference type="GO" id="GO:0004467">
    <property type="term" value="F:long-chain fatty acid-CoA ligase activity"/>
    <property type="evidence" value="ECO:0007669"/>
    <property type="project" value="TreeGrafter"/>
</dbReference>
<keyword evidence="4" id="KW-0436">Ligase</keyword>
<feature type="domain" description="AMP-dependent synthetase/ligase" evidence="3">
    <location>
        <begin position="29"/>
        <end position="477"/>
    </location>
</feature>
<dbReference type="GO" id="GO:0005524">
    <property type="term" value="F:ATP binding"/>
    <property type="evidence" value="ECO:0007669"/>
    <property type="project" value="UniProtKB-KW"/>
</dbReference>
<accession>A0A498KYQ2</accession>
<dbReference type="InterPro" id="IPR042099">
    <property type="entry name" value="ANL_N_sf"/>
</dbReference>
<evidence type="ECO:0000256" key="1">
    <source>
        <dbReference type="ARBA" id="ARBA00022741"/>
    </source>
</evidence>
<keyword evidence="1" id="KW-0547">Nucleotide-binding</keyword>
<dbReference type="InterPro" id="IPR020845">
    <property type="entry name" value="AMP-binding_CS"/>
</dbReference>
<dbReference type="SUPFAM" id="SSF56801">
    <property type="entry name" value="Acetyl-CoA synthetase-like"/>
    <property type="match status" value="1"/>
</dbReference>